<dbReference type="Gene3D" id="3.30.200.20">
    <property type="entry name" value="Phosphorylase Kinase, domain 1"/>
    <property type="match status" value="1"/>
</dbReference>
<feature type="domain" description="Protein kinase" evidence="3">
    <location>
        <begin position="344"/>
        <end position="623"/>
    </location>
</feature>
<evidence type="ECO:0000256" key="2">
    <source>
        <dbReference type="SAM" id="Phobius"/>
    </source>
</evidence>
<reference evidence="4" key="1">
    <citation type="submission" date="2021-02" db="EMBL/GenBank/DDBJ databases">
        <authorList>
            <person name="Dougan E. K."/>
            <person name="Rhodes N."/>
            <person name="Thang M."/>
            <person name="Chan C."/>
        </authorList>
    </citation>
    <scope>NUCLEOTIDE SEQUENCE</scope>
</reference>
<feature type="region of interest" description="Disordered" evidence="1">
    <location>
        <begin position="690"/>
        <end position="715"/>
    </location>
</feature>
<dbReference type="Gene3D" id="1.10.510.10">
    <property type="entry name" value="Transferase(Phosphotransferase) domain 1"/>
    <property type="match status" value="1"/>
</dbReference>
<feature type="transmembrane region" description="Helical" evidence="2">
    <location>
        <begin position="191"/>
        <end position="209"/>
    </location>
</feature>
<feature type="transmembrane region" description="Helical" evidence="2">
    <location>
        <begin position="119"/>
        <end position="141"/>
    </location>
</feature>
<organism evidence="4 5">
    <name type="scientific">Polarella glacialis</name>
    <name type="common">Dinoflagellate</name>
    <dbReference type="NCBI Taxonomy" id="89957"/>
    <lineage>
        <taxon>Eukaryota</taxon>
        <taxon>Sar</taxon>
        <taxon>Alveolata</taxon>
        <taxon>Dinophyceae</taxon>
        <taxon>Suessiales</taxon>
        <taxon>Suessiaceae</taxon>
        <taxon>Polarella</taxon>
    </lineage>
</organism>
<feature type="compositionally biased region" description="Low complexity" evidence="1">
    <location>
        <begin position="692"/>
        <end position="703"/>
    </location>
</feature>
<dbReference type="InterPro" id="IPR011009">
    <property type="entry name" value="Kinase-like_dom_sf"/>
</dbReference>
<dbReference type="InterPro" id="IPR000719">
    <property type="entry name" value="Prot_kinase_dom"/>
</dbReference>
<keyword evidence="2" id="KW-0472">Membrane</keyword>
<dbReference type="SUPFAM" id="SSF56112">
    <property type="entry name" value="Protein kinase-like (PK-like)"/>
    <property type="match status" value="1"/>
</dbReference>
<dbReference type="PROSITE" id="PS00108">
    <property type="entry name" value="PROTEIN_KINASE_ST"/>
    <property type="match status" value="1"/>
</dbReference>
<dbReference type="PANTHER" id="PTHR44329">
    <property type="entry name" value="SERINE/THREONINE-PROTEIN KINASE TNNI3K-RELATED"/>
    <property type="match status" value="1"/>
</dbReference>
<gene>
    <name evidence="4" type="ORF">PGLA2088_LOCUS9477</name>
</gene>
<dbReference type="EMBL" id="CAJNNW010010483">
    <property type="protein sequence ID" value="CAE8652145.1"/>
    <property type="molecule type" value="Genomic_DNA"/>
</dbReference>
<dbReference type="GO" id="GO:0004674">
    <property type="term" value="F:protein serine/threonine kinase activity"/>
    <property type="evidence" value="ECO:0007669"/>
    <property type="project" value="TreeGrafter"/>
</dbReference>
<dbReference type="Proteomes" id="UP000626109">
    <property type="component" value="Unassembled WGS sequence"/>
</dbReference>
<dbReference type="PANTHER" id="PTHR44329:SF214">
    <property type="entry name" value="PROTEIN KINASE DOMAIN-CONTAINING PROTEIN"/>
    <property type="match status" value="1"/>
</dbReference>
<evidence type="ECO:0000313" key="4">
    <source>
        <dbReference type="EMBL" id="CAE8652145.1"/>
    </source>
</evidence>
<feature type="transmembrane region" description="Helical" evidence="2">
    <location>
        <begin position="52"/>
        <end position="78"/>
    </location>
</feature>
<name>A0A813ILR4_POLGL</name>
<dbReference type="AlphaFoldDB" id="A0A813ILR4"/>
<dbReference type="InterPro" id="IPR051681">
    <property type="entry name" value="Ser/Thr_Kinases-Pseudokinases"/>
</dbReference>
<dbReference type="GO" id="GO:0005524">
    <property type="term" value="F:ATP binding"/>
    <property type="evidence" value="ECO:0007669"/>
    <property type="project" value="InterPro"/>
</dbReference>
<feature type="transmembrane region" description="Helical" evidence="2">
    <location>
        <begin position="84"/>
        <end position="107"/>
    </location>
</feature>
<evidence type="ECO:0000259" key="3">
    <source>
        <dbReference type="PROSITE" id="PS50011"/>
    </source>
</evidence>
<evidence type="ECO:0000256" key="1">
    <source>
        <dbReference type="SAM" id="MobiDB-lite"/>
    </source>
</evidence>
<keyword evidence="2" id="KW-0812">Transmembrane</keyword>
<dbReference type="Pfam" id="PF00069">
    <property type="entry name" value="Pkinase"/>
    <property type="match status" value="1"/>
</dbReference>
<evidence type="ECO:0000313" key="5">
    <source>
        <dbReference type="Proteomes" id="UP000626109"/>
    </source>
</evidence>
<accession>A0A813ILR4</accession>
<keyword evidence="2" id="KW-1133">Transmembrane helix</keyword>
<dbReference type="InterPro" id="IPR008271">
    <property type="entry name" value="Ser/Thr_kinase_AS"/>
</dbReference>
<proteinExistence type="predicted"/>
<comment type="caution">
    <text evidence="4">The sequence shown here is derived from an EMBL/GenBank/DDBJ whole genome shotgun (WGS) entry which is preliminary data.</text>
</comment>
<protein>
    <recommendedName>
        <fullName evidence="3">Protein kinase domain-containing protein</fullName>
    </recommendedName>
</protein>
<sequence>MSARNTFACPSKVRELRHGVSVWSFSLRFTNPATEAAFLDSRKERLVWGLRFVSRTFTVVLCGFWSYFFVRASVLAWWKPDPKVFALQVGLMGTAHAISVLTALATWRPAWWDQVQAATVEWITLAYCVITNVAVIAIDYYRLAQFVGVDPHQAMDAGGQATYFSDSRILMTMVAALFLTHIVMPIRWLRLIIMEFGAILIYGLCIGLGSPEGGLAFFNMMFLMIIEWLLIIGSRGSELSQRSALVDVVRERTLRFQNDFLLSQVADPLEAKEVRQSEYASAGQSEYASAVSLCQSETLTATIFGSSSGPHKIEDPVFFDMMLQSLHQLAEDERWLVPCSSLELIPDAILGSGGFGVVVLGKLQGAAVAVEVSVAGTAASRFQSLMAELRVFRRLRHQNIVHFHGACVDVKRQEVALVEELVEGPTLSALVRDANANDSSLPKEVLRYILLGICTALRHIHNLTPVVVHGDIKPGNVLVDAKSLLPKLADFGLARIIQGCIPSLGGSVFYAAPDVFLHQKPSPASDIFSFGRLAYFVVTGEMPMQEHSRHALALFAQQGITPELSWPTPIQQEQQQPQQQQEQEQQQQQQQQPYQEYCKELCSLCCAFDPELRPTARDVHINVWAWPCDQAFNVLEAARLPLSSKIGDPLKKVAGVLMNPFSESQDTEDVRSELFFQSLAAIREKAILGKSPTTTPTTTTPTTPAIPRKCKEMSL</sequence>
<dbReference type="PROSITE" id="PS50011">
    <property type="entry name" value="PROTEIN_KINASE_DOM"/>
    <property type="match status" value="1"/>
</dbReference>
<dbReference type="SMART" id="SM00220">
    <property type="entry name" value="S_TKc"/>
    <property type="match status" value="1"/>
</dbReference>